<proteinExistence type="predicted"/>
<evidence type="ECO:0000313" key="3">
    <source>
        <dbReference type="Proteomes" id="UP000193711"/>
    </source>
</evidence>
<dbReference type="AlphaFoldDB" id="A0A1X7PGI2"/>
<name>A0A1X7PGI2_9MICO</name>
<feature type="domain" description="Mycothiol-dependent maleylpyruvate isomerase metal-binding" evidence="1">
    <location>
        <begin position="3"/>
        <end position="145"/>
    </location>
</feature>
<keyword evidence="3" id="KW-1185">Reference proteome</keyword>
<dbReference type="EMBL" id="FXBM01000003">
    <property type="protein sequence ID" value="SMH49849.1"/>
    <property type="molecule type" value="Genomic_DNA"/>
</dbReference>
<dbReference type="InterPro" id="IPR024344">
    <property type="entry name" value="MDMPI_metal-binding"/>
</dbReference>
<dbReference type="Pfam" id="PF11716">
    <property type="entry name" value="MDMPI_N"/>
    <property type="match status" value="1"/>
</dbReference>
<dbReference type="STRING" id="1891671.SAMN06295885_3425"/>
<gene>
    <name evidence="2" type="ORF">SAMN06295885_3425</name>
</gene>
<dbReference type="GO" id="GO:0046872">
    <property type="term" value="F:metal ion binding"/>
    <property type="evidence" value="ECO:0007669"/>
    <property type="project" value="InterPro"/>
</dbReference>
<dbReference type="InterPro" id="IPR034660">
    <property type="entry name" value="DinB/YfiT-like"/>
</dbReference>
<dbReference type="InterPro" id="IPR017517">
    <property type="entry name" value="Maleyloyr_isom"/>
</dbReference>
<evidence type="ECO:0000313" key="2">
    <source>
        <dbReference type="EMBL" id="SMH49849.1"/>
    </source>
</evidence>
<dbReference type="SUPFAM" id="SSF109854">
    <property type="entry name" value="DinB/YfiT-like putative metalloenzymes"/>
    <property type="match status" value="1"/>
</dbReference>
<reference evidence="3" key="1">
    <citation type="submission" date="2017-04" db="EMBL/GenBank/DDBJ databases">
        <authorList>
            <person name="Varghese N."/>
            <person name="Submissions S."/>
        </authorList>
    </citation>
    <scope>NUCLEOTIDE SEQUENCE [LARGE SCALE GENOMIC DNA]</scope>
    <source>
        <strain evidence="3">VKM Ac-2121</strain>
    </source>
</reference>
<sequence>MFEASARAFLRLLERIEDDQWSAPGLGDWDVRGLAGHTARAILTVETYLLAEDPGRRTVTDAPAYYRALAGNVADPAEVARRGVEAGAWLGERPGDAVAEAIGRATALVATQPHDRLVSIGGHGIELGEYLRTRVLELVVHTIDLSRATGIPHALPGEAVEACCSLSGALAARAGRAEEFLMAMTGRERLAEGFSVV</sequence>
<dbReference type="NCBIfam" id="TIGR03083">
    <property type="entry name" value="maleylpyruvate isomerase family mycothiol-dependent enzyme"/>
    <property type="match status" value="1"/>
</dbReference>
<evidence type="ECO:0000259" key="1">
    <source>
        <dbReference type="Pfam" id="PF11716"/>
    </source>
</evidence>
<dbReference type="Gene3D" id="1.20.120.450">
    <property type="entry name" value="dinb family like domain"/>
    <property type="match status" value="1"/>
</dbReference>
<protein>
    <submittedName>
        <fullName evidence="2">TIGR03083 family protein</fullName>
    </submittedName>
</protein>
<dbReference type="Proteomes" id="UP000193711">
    <property type="component" value="Unassembled WGS sequence"/>
</dbReference>
<accession>A0A1X7PGI2</accession>
<organism evidence="2 3">
    <name type="scientific">Rathayibacter oskolensis</name>
    <dbReference type="NCBI Taxonomy" id="1891671"/>
    <lineage>
        <taxon>Bacteria</taxon>
        <taxon>Bacillati</taxon>
        <taxon>Actinomycetota</taxon>
        <taxon>Actinomycetes</taxon>
        <taxon>Micrococcales</taxon>
        <taxon>Microbacteriaceae</taxon>
        <taxon>Rathayibacter</taxon>
    </lineage>
</organism>